<dbReference type="InterPro" id="IPR015421">
    <property type="entry name" value="PyrdxlP-dep_Trfase_major"/>
</dbReference>
<evidence type="ECO:0000313" key="2">
    <source>
        <dbReference type="Proteomes" id="UP000297654"/>
    </source>
</evidence>
<dbReference type="AlphaFoldDB" id="A0A1H8LV86"/>
<proteinExistence type="predicted"/>
<dbReference type="STRING" id="1424661.SAMN05216281_1324"/>
<dbReference type="EMBL" id="SOFF01000047">
    <property type="protein sequence ID" value="TFB84239.1"/>
    <property type="molecule type" value="Genomic_DNA"/>
</dbReference>
<dbReference type="InterPro" id="IPR015424">
    <property type="entry name" value="PyrdxlP-dep_Trfase"/>
</dbReference>
<protein>
    <recommendedName>
        <fullName evidence="3">DegT/DnrJ/EryC1/StrS aminotransferase family protein</fullName>
    </recommendedName>
</protein>
<dbReference type="Proteomes" id="UP000297654">
    <property type="component" value="Unassembled WGS sequence"/>
</dbReference>
<dbReference type="InterPro" id="IPR046066">
    <property type="entry name" value="DUF6024"/>
</dbReference>
<dbReference type="Pfam" id="PF19488">
    <property type="entry name" value="DUF6024"/>
    <property type="match status" value="1"/>
</dbReference>
<sequence>MCALDAAALHPDLQVSTGHGHYYAQAAELRSTITCALVRDLGAGDFRPYLLHNSTSALMAVLFAATNAGRSINTEGPIEQHYSPYNFLLPRAGPLADWELRTHVSPVTAVVDELGGRSIRIVDAAQSLGTVLTPALLTGSDVAIAPLHKHLGLVVGLGLVLVRRDVPDLEPVHRVLRVAESGAQSIELLRRAASAIKNLDGRIANLAQVNVSPELSAWCLDRGLRPLASGPGAPYVCLTTTDGIPVADRLAPTGWRHFREFNTARFSFVRRGRPGEAAVDHVLEFRMAVNRALGR</sequence>
<dbReference type="OrthoDB" id="5097278at2"/>
<evidence type="ECO:0008006" key="3">
    <source>
        <dbReference type="Google" id="ProtNLM"/>
    </source>
</evidence>
<dbReference type="SUPFAM" id="SSF53383">
    <property type="entry name" value="PLP-dependent transferases"/>
    <property type="match status" value="1"/>
</dbReference>
<gene>
    <name evidence="1" type="ORF">E3O10_16385</name>
</gene>
<name>A0A1H8LV86_9MICO</name>
<reference evidence="1 2" key="1">
    <citation type="submission" date="2019-03" db="EMBL/GenBank/DDBJ databases">
        <title>Genomics of glacier-inhabiting Cryobacterium strains.</title>
        <authorList>
            <person name="Liu Q."/>
            <person name="Xin Y.-H."/>
        </authorList>
    </citation>
    <scope>NUCLEOTIDE SEQUENCE [LARGE SCALE GENOMIC DNA]</scope>
    <source>
        <strain evidence="1 2">Hh15</strain>
    </source>
</reference>
<dbReference type="Gene3D" id="3.40.640.10">
    <property type="entry name" value="Type I PLP-dependent aspartate aminotransferase-like (Major domain)"/>
    <property type="match status" value="1"/>
</dbReference>
<comment type="caution">
    <text evidence="1">The sequence shown here is derived from an EMBL/GenBank/DDBJ whole genome shotgun (WGS) entry which is preliminary data.</text>
</comment>
<accession>A0A1H8LV86</accession>
<evidence type="ECO:0000313" key="1">
    <source>
        <dbReference type="EMBL" id="TFB84239.1"/>
    </source>
</evidence>
<dbReference type="RefSeq" id="WP_035879775.1">
    <property type="nucleotide sequence ID" value="NZ_FOCN01000032.1"/>
</dbReference>
<keyword evidence="2" id="KW-1185">Reference proteome</keyword>
<organism evidence="1 2">
    <name type="scientific">Cryobacterium luteum</name>
    <dbReference type="NCBI Taxonomy" id="1424661"/>
    <lineage>
        <taxon>Bacteria</taxon>
        <taxon>Bacillati</taxon>
        <taxon>Actinomycetota</taxon>
        <taxon>Actinomycetes</taxon>
        <taxon>Micrococcales</taxon>
        <taxon>Microbacteriaceae</taxon>
        <taxon>Cryobacterium</taxon>
    </lineage>
</organism>